<name>A0AAE3QL53_9BACT</name>
<dbReference type="SUPFAM" id="SSF109998">
    <property type="entry name" value="Triger factor/SurA peptide-binding domain-like"/>
    <property type="match status" value="1"/>
</dbReference>
<gene>
    <name evidence="1" type="ORF">QNI16_03295</name>
</gene>
<comment type="caution">
    <text evidence="1">The sequence shown here is derived from an EMBL/GenBank/DDBJ whole genome shotgun (WGS) entry which is preliminary data.</text>
</comment>
<proteinExistence type="predicted"/>
<evidence type="ECO:0000313" key="1">
    <source>
        <dbReference type="EMBL" id="MDJ1479495.1"/>
    </source>
</evidence>
<sequence>MRNFSILFLLSVTGTLLISACNTDKKSNRQSTSETVLAKTGNDILYLSELSDILPAGLSQPDSTAFVKRYAESWVRKHLLLTQATRETEGDADEIDKKVADYREYLILQAFEKQYVDRHIDTTVSTAEIQDYYKNNPENFTLQQSIVKAWLVVAPKTTPGLDRARNWIRSNKPNDRKELQSFAYRFANFYHLEDTRWTIFNDLIRNTPFADDKNNVALLKNNQFAETSDQQNVYLLAIKEVRLSSQPAPLAFITPQIHEILINRRKVKMLHELENKIYEEAKKKKEFEIKVQ</sequence>
<dbReference type="InterPro" id="IPR027304">
    <property type="entry name" value="Trigger_fact/SurA_dom_sf"/>
</dbReference>
<evidence type="ECO:0000313" key="2">
    <source>
        <dbReference type="Proteomes" id="UP001241110"/>
    </source>
</evidence>
<evidence type="ECO:0008006" key="3">
    <source>
        <dbReference type="Google" id="ProtNLM"/>
    </source>
</evidence>
<dbReference type="EMBL" id="JASJOS010000001">
    <property type="protein sequence ID" value="MDJ1479495.1"/>
    <property type="molecule type" value="Genomic_DNA"/>
</dbReference>
<reference evidence="1" key="1">
    <citation type="submission" date="2023-05" db="EMBL/GenBank/DDBJ databases">
        <authorList>
            <person name="Zhang X."/>
        </authorList>
    </citation>
    <scope>NUCLEOTIDE SEQUENCE</scope>
    <source>
        <strain evidence="1">YF14B1</strain>
    </source>
</reference>
<accession>A0AAE3QL53</accession>
<dbReference type="AlphaFoldDB" id="A0AAE3QL53"/>
<protein>
    <recommendedName>
        <fullName evidence="3">Peptidyl-prolyl cis-trans isomerase</fullName>
    </recommendedName>
</protein>
<organism evidence="1 2">
    <name type="scientific">Xanthocytophaga flava</name>
    <dbReference type="NCBI Taxonomy" id="3048013"/>
    <lineage>
        <taxon>Bacteria</taxon>
        <taxon>Pseudomonadati</taxon>
        <taxon>Bacteroidota</taxon>
        <taxon>Cytophagia</taxon>
        <taxon>Cytophagales</taxon>
        <taxon>Rhodocytophagaceae</taxon>
        <taxon>Xanthocytophaga</taxon>
    </lineage>
</organism>
<dbReference type="Proteomes" id="UP001241110">
    <property type="component" value="Unassembled WGS sequence"/>
</dbReference>
<dbReference type="RefSeq" id="WP_313975719.1">
    <property type="nucleotide sequence ID" value="NZ_JASJOR010000027.1"/>
</dbReference>
<dbReference type="PROSITE" id="PS51257">
    <property type="entry name" value="PROKAR_LIPOPROTEIN"/>
    <property type="match status" value="1"/>
</dbReference>